<dbReference type="CDD" id="cd00190">
    <property type="entry name" value="Tryp_SPc"/>
    <property type="match status" value="1"/>
</dbReference>
<feature type="domain" description="Peptidase S1" evidence="2">
    <location>
        <begin position="1"/>
        <end position="142"/>
    </location>
</feature>
<dbReference type="InterPro" id="IPR043504">
    <property type="entry name" value="Peptidase_S1_PA_chymotrypsin"/>
</dbReference>
<dbReference type="GO" id="GO:0006508">
    <property type="term" value="P:proteolysis"/>
    <property type="evidence" value="ECO:0007669"/>
    <property type="project" value="InterPro"/>
</dbReference>
<accession>A0AAV8ZU82</accession>
<dbReference type="PROSITE" id="PS50240">
    <property type="entry name" value="TRYPSIN_DOM"/>
    <property type="match status" value="1"/>
</dbReference>
<dbReference type="PANTHER" id="PTHR24258">
    <property type="entry name" value="SERINE PROTEASE-RELATED"/>
    <property type="match status" value="1"/>
</dbReference>
<dbReference type="SMART" id="SM00020">
    <property type="entry name" value="Tryp_SPc"/>
    <property type="match status" value="1"/>
</dbReference>
<dbReference type="InterPro" id="IPR009003">
    <property type="entry name" value="Peptidase_S1_PA"/>
</dbReference>
<dbReference type="InterPro" id="IPR001314">
    <property type="entry name" value="Peptidase_S1A"/>
</dbReference>
<keyword evidence="1" id="KW-1015">Disulfide bond</keyword>
<dbReference type="Pfam" id="PF00089">
    <property type="entry name" value="Trypsin"/>
    <property type="match status" value="1"/>
</dbReference>
<dbReference type="Proteomes" id="UP001162156">
    <property type="component" value="Unassembled WGS sequence"/>
</dbReference>
<dbReference type="AlphaFoldDB" id="A0AAV8ZU82"/>
<dbReference type="InterPro" id="IPR018114">
    <property type="entry name" value="TRYPSIN_HIS"/>
</dbReference>
<keyword evidence="4" id="KW-1185">Reference proteome</keyword>
<dbReference type="SUPFAM" id="SSF50494">
    <property type="entry name" value="Trypsin-like serine proteases"/>
    <property type="match status" value="1"/>
</dbReference>
<dbReference type="FunFam" id="2.40.10.10:FF:000068">
    <property type="entry name" value="transmembrane protease serine 2"/>
    <property type="match status" value="1"/>
</dbReference>
<dbReference type="PROSITE" id="PS00134">
    <property type="entry name" value="TRYPSIN_HIS"/>
    <property type="match status" value="1"/>
</dbReference>
<dbReference type="PANTHER" id="PTHR24258:SF128">
    <property type="entry name" value="TEQUILA, ISOFORM G"/>
    <property type="match status" value="1"/>
</dbReference>
<sequence>MSLAALRVRGKEQSAHWCGAVILSSRWVLTAAHCLEGYAKGAYIIVAGEYNTDEDEGTEQQKYIEDYFIHEMFRKGHKMNNDIALIKVKGKGFTLNDDVQPICLPDETANYEKELNCTISGFGSVKSGTSGKSVNHTFQRYN</sequence>
<gene>
    <name evidence="3" type="ORF">NQ314_000353</name>
</gene>
<dbReference type="PRINTS" id="PR00722">
    <property type="entry name" value="CHYMOTRYPSIN"/>
</dbReference>
<dbReference type="EMBL" id="JANEYF010000117">
    <property type="protein sequence ID" value="KAJ8972127.1"/>
    <property type="molecule type" value="Genomic_DNA"/>
</dbReference>
<proteinExistence type="predicted"/>
<protein>
    <recommendedName>
        <fullName evidence="2">Peptidase S1 domain-containing protein</fullName>
    </recommendedName>
</protein>
<evidence type="ECO:0000313" key="4">
    <source>
        <dbReference type="Proteomes" id="UP001162156"/>
    </source>
</evidence>
<name>A0AAV8ZU82_9CUCU</name>
<dbReference type="InterPro" id="IPR001254">
    <property type="entry name" value="Trypsin_dom"/>
</dbReference>
<organism evidence="3 4">
    <name type="scientific">Rhamnusium bicolor</name>
    <dbReference type="NCBI Taxonomy" id="1586634"/>
    <lineage>
        <taxon>Eukaryota</taxon>
        <taxon>Metazoa</taxon>
        <taxon>Ecdysozoa</taxon>
        <taxon>Arthropoda</taxon>
        <taxon>Hexapoda</taxon>
        <taxon>Insecta</taxon>
        <taxon>Pterygota</taxon>
        <taxon>Neoptera</taxon>
        <taxon>Endopterygota</taxon>
        <taxon>Coleoptera</taxon>
        <taxon>Polyphaga</taxon>
        <taxon>Cucujiformia</taxon>
        <taxon>Chrysomeloidea</taxon>
        <taxon>Cerambycidae</taxon>
        <taxon>Lepturinae</taxon>
        <taxon>Rhagiini</taxon>
        <taxon>Rhamnusium</taxon>
    </lineage>
</organism>
<evidence type="ECO:0000256" key="1">
    <source>
        <dbReference type="ARBA" id="ARBA00023157"/>
    </source>
</evidence>
<dbReference type="Gene3D" id="2.40.10.10">
    <property type="entry name" value="Trypsin-like serine proteases"/>
    <property type="match status" value="2"/>
</dbReference>
<comment type="caution">
    <text evidence="3">The sequence shown here is derived from an EMBL/GenBank/DDBJ whole genome shotgun (WGS) entry which is preliminary data.</text>
</comment>
<evidence type="ECO:0000313" key="3">
    <source>
        <dbReference type="EMBL" id="KAJ8972127.1"/>
    </source>
</evidence>
<dbReference type="GO" id="GO:0004252">
    <property type="term" value="F:serine-type endopeptidase activity"/>
    <property type="evidence" value="ECO:0007669"/>
    <property type="project" value="InterPro"/>
</dbReference>
<evidence type="ECO:0000259" key="2">
    <source>
        <dbReference type="PROSITE" id="PS50240"/>
    </source>
</evidence>
<reference evidence="3" key="1">
    <citation type="journal article" date="2023" name="Insect Mol. Biol.">
        <title>Genome sequencing provides insights into the evolution of gene families encoding plant cell wall-degrading enzymes in longhorned beetles.</title>
        <authorList>
            <person name="Shin N.R."/>
            <person name="Okamura Y."/>
            <person name="Kirsch R."/>
            <person name="Pauchet Y."/>
        </authorList>
    </citation>
    <scope>NUCLEOTIDE SEQUENCE</scope>
    <source>
        <strain evidence="3">RBIC_L_NR</strain>
    </source>
</reference>